<evidence type="ECO:0000313" key="2">
    <source>
        <dbReference type="EMBL" id="KAJ5130844.1"/>
    </source>
</evidence>
<accession>A0A9W9GVI7</accession>
<evidence type="ECO:0000313" key="3">
    <source>
        <dbReference type="Proteomes" id="UP001149079"/>
    </source>
</evidence>
<organism evidence="2 3">
    <name type="scientific">Penicillium bovifimosum</name>
    <dbReference type="NCBI Taxonomy" id="126998"/>
    <lineage>
        <taxon>Eukaryota</taxon>
        <taxon>Fungi</taxon>
        <taxon>Dikarya</taxon>
        <taxon>Ascomycota</taxon>
        <taxon>Pezizomycotina</taxon>
        <taxon>Eurotiomycetes</taxon>
        <taxon>Eurotiomycetidae</taxon>
        <taxon>Eurotiales</taxon>
        <taxon>Aspergillaceae</taxon>
        <taxon>Penicillium</taxon>
    </lineage>
</organism>
<dbReference type="RefSeq" id="XP_056521223.1">
    <property type="nucleotide sequence ID" value="XM_056667627.1"/>
</dbReference>
<gene>
    <name evidence="2" type="ORF">N7515_006883</name>
</gene>
<dbReference type="Proteomes" id="UP001149079">
    <property type="component" value="Unassembled WGS sequence"/>
</dbReference>
<reference evidence="2" key="2">
    <citation type="journal article" date="2023" name="IMA Fungus">
        <title>Comparative genomic study of the Penicillium genus elucidates a diverse pangenome and 15 lateral gene transfer events.</title>
        <authorList>
            <person name="Petersen C."/>
            <person name="Sorensen T."/>
            <person name="Nielsen M.R."/>
            <person name="Sondergaard T.E."/>
            <person name="Sorensen J.L."/>
            <person name="Fitzpatrick D.A."/>
            <person name="Frisvad J.C."/>
            <person name="Nielsen K.L."/>
        </authorList>
    </citation>
    <scope>NUCLEOTIDE SEQUENCE</scope>
    <source>
        <strain evidence="2">IBT 22155</strain>
    </source>
</reference>
<keyword evidence="1" id="KW-0732">Signal</keyword>
<evidence type="ECO:0000256" key="1">
    <source>
        <dbReference type="SAM" id="SignalP"/>
    </source>
</evidence>
<keyword evidence="3" id="KW-1185">Reference proteome</keyword>
<comment type="caution">
    <text evidence="2">The sequence shown here is derived from an EMBL/GenBank/DDBJ whole genome shotgun (WGS) entry which is preliminary data.</text>
</comment>
<protein>
    <submittedName>
        <fullName evidence="2">Uncharacterized protein</fullName>
    </submittedName>
</protein>
<reference evidence="2" key="1">
    <citation type="submission" date="2022-11" db="EMBL/GenBank/DDBJ databases">
        <authorList>
            <person name="Petersen C."/>
        </authorList>
    </citation>
    <scope>NUCLEOTIDE SEQUENCE</scope>
    <source>
        <strain evidence="2">IBT 22155</strain>
    </source>
</reference>
<dbReference type="AlphaFoldDB" id="A0A9W9GVI7"/>
<dbReference type="OrthoDB" id="4284758at2759"/>
<proteinExistence type="predicted"/>
<sequence length="96" mass="10491">MKFTAATVAAVIAVLPMANAWIFTTCGSQWDGENGKKCTKAPCKKGTKIDWENGFWSDCVLRVYSDSKCSSQIGIASDDWNDHKLSKSMGSFKVSC</sequence>
<dbReference type="GeneID" id="81406797"/>
<dbReference type="EMBL" id="JAPQKL010000005">
    <property type="protein sequence ID" value="KAJ5130844.1"/>
    <property type="molecule type" value="Genomic_DNA"/>
</dbReference>
<feature type="chain" id="PRO_5040881749" evidence="1">
    <location>
        <begin position="21"/>
        <end position="96"/>
    </location>
</feature>
<feature type="signal peptide" evidence="1">
    <location>
        <begin position="1"/>
        <end position="20"/>
    </location>
</feature>
<name>A0A9W9GVI7_9EURO</name>